<evidence type="ECO:0000313" key="1">
    <source>
        <dbReference type="EMBL" id="NMH27930.1"/>
    </source>
</evidence>
<dbReference type="Proteomes" id="UP000712080">
    <property type="component" value="Unassembled WGS sequence"/>
</dbReference>
<dbReference type="RefSeq" id="WP_169527036.1">
    <property type="nucleotide sequence ID" value="NZ_JAAMPU010000103.1"/>
</dbReference>
<evidence type="ECO:0000313" key="2">
    <source>
        <dbReference type="Proteomes" id="UP000712080"/>
    </source>
</evidence>
<reference evidence="1" key="1">
    <citation type="submission" date="2020-02" db="EMBL/GenBank/DDBJ databases">
        <title>Flavobacterium sp. genome.</title>
        <authorList>
            <person name="Jung H.S."/>
            <person name="Baek J.H."/>
            <person name="Jeon C.O."/>
        </authorList>
    </citation>
    <scope>NUCLEOTIDE SEQUENCE</scope>
    <source>
        <strain evidence="1">SE-s28</strain>
    </source>
</reference>
<proteinExistence type="predicted"/>
<gene>
    <name evidence="1" type="ORF">G6047_07790</name>
</gene>
<sequence>MKITHGNLVFDFTFSESDNKYICQTFIGKHEVEIIIDKELFDKHGKTKLAESFTRIISLNFDKIVEKTEIWTKNLYDEVISFESEDGFFEKLVLITLIDVENGSSFKFEAEIPFFSRTNKVMDFNHSYTVRFSSIYDTIFMNGITRE</sequence>
<keyword evidence="2" id="KW-1185">Reference proteome</keyword>
<organism evidence="1 2">
    <name type="scientific">Flavobacterium silvaticum</name>
    <dbReference type="NCBI Taxonomy" id="1852020"/>
    <lineage>
        <taxon>Bacteria</taxon>
        <taxon>Pseudomonadati</taxon>
        <taxon>Bacteroidota</taxon>
        <taxon>Flavobacteriia</taxon>
        <taxon>Flavobacteriales</taxon>
        <taxon>Flavobacteriaceae</taxon>
        <taxon>Flavobacterium</taxon>
    </lineage>
</organism>
<dbReference type="EMBL" id="JAAMPU010000103">
    <property type="protein sequence ID" value="NMH27930.1"/>
    <property type="molecule type" value="Genomic_DNA"/>
</dbReference>
<comment type="caution">
    <text evidence="1">The sequence shown here is derived from an EMBL/GenBank/DDBJ whole genome shotgun (WGS) entry which is preliminary data.</text>
</comment>
<protein>
    <submittedName>
        <fullName evidence="1">Uncharacterized protein</fullName>
    </submittedName>
</protein>
<name>A0A972JHH4_9FLAO</name>
<dbReference type="AlphaFoldDB" id="A0A972JHH4"/>
<accession>A0A972JHH4</accession>